<reference evidence="1" key="1">
    <citation type="submission" date="2020-02" db="EMBL/GenBank/DDBJ databases">
        <authorList>
            <person name="Meier V. D."/>
        </authorList>
    </citation>
    <scope>NUCLEOTIDE SEQUENCE</scope>
    <source>
        <strain evidence="1">AVDCRST_MAG64</strain>
    </source>
</reference>
<evidence type="ECO:0000313" key="1">
    <source>
        <dbReference type="EMBL" id="CAA9431839.1"/>
    </source>
</evidence>
<dbReference type="AlphaFoldDB" id="A0A6J4Q3B3"/>
<dbReference type="EMBL" id="CADCUQ010000817">
    <property type="protein sequence ID" value="CAA9431839.1"/>
    <property type="molecule type" value="Genomic_DNA"/>
</dbReference>
<accession>A0A6J4Q3B3</accession>
<gene>
    <name evidence="1" type="ORF">AVDCRST_MAG64-3550</name>
</gene>
<feature type="non-terminal residue" evidence="1">
    <location>
        <position position="86"/>
    </location>
</feature>
<organism evidence="1">
    <name type="scientific">uncultured Phycisphaerae bacterium</name>
    <dbReference type="NCBI Taxonomy" id="904963"/>
    <lineage>
        <taxon>Bacteria</taxon>
        <taxon>Pseudomonadati</taxon>
        <taxon>Planctomycetota</taxon>
        <taxon>Phycisphaerae</taxon>
        <taxon>environmental samples</taxon>
    </lineage>
</organism>
<sequence length="86" mass="9336">MVRKGGPTATKLRDPSRLPGTFASRVFVGGSYKAAAAKTGVAPRALLERLKRMVLDAGLHPILADEYRVGDPDRDIHHDAIWLLSS</sequence>
<proteinExistence type="predicted"/>
<name>A0A6J4Q3B3_9BACT</name>
<protein>
    <submittedName>
        <fullName evidence="1">Uncharacterized protein</fullName>
    </submittedName>
</protein>